<dbReference type="GO" id="GO:0005930">
    <property type="term" value="C:axoneme"/>
    <property type="evidence" value="ECO:0007669"/>
    <property type="project" value="UniProtKB-SubCell"/>
</dbReference>
<comment type="similarity">
    <text evidence="10">Belongs to the dynein light chain LC1-type family.</text>
</comment>
<comment type="caution">
    <text evidence="12">The sequence shown here is derived from an EMBL/GenBank/DDBJ whole genome shotgun (WGS) entry which is preliminary data.</text>
</comment>
<evidence type="ECO:0000256" key="8">
    <source>
        <dbReference type="ARBA" id="ARBA00023212"/>
    </source>
</evidence>
<evidence type="ECO:0000256" key="11">
    <source>
        <dbReference type="ARBA" id="ARBA00049760"/>
    </source>
</evidence>
<keyword evidence="13" id="KW-1185">Reference proteome</keyword>
<accession>A0A8J2MFL9</accession>
<dbReference type="OrthoDB" id="266138at2759"/>
<dbReference type="PANTHER" id="PTHR15454:SF73">
    <property type="entry name" value="DYNEIN AXONEMAL LIGHT CHAIN 1"/>
    <property type="match status" value="1"/>
</dbReference>
<protein>
    <recommendedName>
        <fullName evidence="11">Dynein axonemal light chain 1</fullName>
    </recommendedName>
</protein>
<evidence type="ECO:0000256" key="6">
    <source>
        <dbReference type="ARBA" id="ARBA00023017"/>
    </source>
</evidence>
<dbReference type="GO" id="GO:0005874">
    <property type="term" value="C:microtubule"/>
    <property type="evidence" value="ECO:0007669"/>
    <property type="project" value="UniProtKB-KW"/>
</dbReference>
<evidence type="ECO:0000256" key="10">
    <source>
        <dbReference type="ARBA" id="ARBA00049659"/>
    </source>
</evidence>
<gene>
    <name evidence="12" type="ORF">AFUS01_LOCUS46806</name>
</gene>
<evidence type="ECO:0000256" key="3">
    <source>
        <dbReference type="ARBA" id="ARBA00022614"/>
    </source>
</evidence>
<dbReference type="Proteomes" id="UP000708208">
    <property type="component" value="Unassembled WGS sequence"/>
</dbReference>
<dbReference type="GO" id="GO:0043014">
    <property type="term" value="F:alpha-tubulin binding"/>
    <property type="evidence" value="ECO:0007669"/>
    <property type="project" value="TreeGrafter"/>
</dbReference>
<dbReference type="GO" id="GO:0036158">
    <property type="term" value="P:outer dynein arm assembly"/>
    <property type="evidence" value="ECO:0007669"/>
    <property type="project" value="TreeGrafter"/>
</dbReference>
<keyword evidence="5" id="KW-0677">Repeat</keyword>
<name>A0A8J2MFL9_9HEXA</name>
<dbReference type="GO" id="GO:0045504">
    <property type="term" value="F:dynein heavy chain binding"/>
    <property type="evidence" value="ECO:0007669"/>
    <property type="project" value="TreeGrafter"/>
</dbReference>
<dbReference type="FunFam" id="3.80.10.10:FF:000049">
    <property type="entry name" value="Dynein light chain 1"/>
    <property type="match status" value="1"/>
</dbReference>
<evidence type="ECO:0000256" key="9">
    <source>
        <dbReference type="ARBA" id="ARBA00023273"/>
    </source>
</evidence>
<dbReference type="AlphaFoldDB" id="A0A8J2MFL9"/>
<evidence type="ECO:0000256" key="7">
    <source>
        <dbReference type="ARBA" id="ARBA00023175"/>
    </source>
</evidence>
<reference evidence="12" key="1">
    <citation type="submission" date="2021-06" db="EMBL/GenBank/DDBJ databases">
        <authorList>
            <person name="Hodson N. C."/>
            <person name="Mongue J. A."/>
            <person name="Jaron S. K."/>
        </authorList>
    </citation>
    <scope>NUCLEOTIDE SEQUENCE</scope>
</reference>
<keyword evidence="7" id="KW-0505">Motor protein</keyword>
<keyword evidence="4" id="KW-0493">Microtubule</keyword>
<evidence type="ECO:0000256" key="1">
    <source>
        <dbReference type="ARBA" id="ARBA00004430"/>
    </source>
</evidence>
<evidence type="ECO:0000313" key="12">
    <source>
        <dbReference type="EMBL" id="CAG7837741.1"/>
    </source>
</evidence>
<keyword evidence="8" id="KW-0206">Cytoskeleton</keyword>
<evidence type="ECO:0000256" key="5">
    <source>
        <dbReference type="ARBA" id="ARBA00022737"/>
    </source>
</evidence>
<sequence>MAQQQGQPMKKIGLKEAIKQWEEKTGKKAGEVPIVKLNGWLPPIEKMDGSTSLLIKCEHLALSTNMIERLSNLNSLKNLKILSVGRNYLKSLVGVEVCADTLEEIWASYNQIEKPSKGVLACKKLRVLYVANNWVREWGEVSQLNALPKLEELVLIGNPLEERFIGAGNQMSDWQREVGKRIAGLKKIDGNNLLRTDDE</sequence>
<comment type="subcellular location">
    <subcellularLocation>
        <location evidence="1">Cytoplasm</location>
        <location evidence="1">Cytoskeleton</location>
        <location evidence="1">Cilium axoneme</location>
    </subcellularLocation>
</comment>
<dbReference type="PROSITE" id="PS51450">
    <property type="entry name" value="LRR"/>
    <property type="match status" value="1"/>
</dbReference>
<evidence type="ECO:0000313" key="13">
    <source>
        <dbReference type="Proteomes" id="UP000708208"/>
    </source>
</evidence>
<dbReference type="GO" id="GO:0030286">
    <property type="term" value="C:dynein complex"/>
    <property type="evidence" value="ECO:0007669"/>
    <property type="project" value="UniProtKB-KW"/>
</dbReference>
<proteinExistence type="inferred from homology"/>
<keyword evidence="6" id="KW-0243">Dynein</keyword>
<keyword evidence="2" id="KW-0963">Cytoplasm</keyword>
<dbReference type="PANTHER" id="PTHR15454">
    <property type="entry name" value="NISCHARIN RELATED"/>
    <property type="match status" value="1"/>
</dbReference>
<dbReference type="EMBL" id="CAJVCH010571523">
    <property type="protein sequence ID" value="CAG7837741.1"/>
    <property type="molecule type" value="Genomic_DNA"/>
</dbReference>
<organism evidence="12 13">
    <name type="scientific">Allacma fusca</name>
    <dbReference type="NCBI Taxonomy" id="39272"/>
    <lineage>
        <taxon>Eukaryota</taxon>
        <taxon>Metazoa</taxon>
        <taxon>Ecdysozoa</taxon>
        <taxon>Arthropoda</taxon>
        <taxon>Hexapoda</taxon>
        <taxon>Collembola</taxon>
        <taxon>Symphypleona</taxon>
        <taxon>Sminthuridae</taxon>
        <taxon>Allacma</taxon>
    </lineage>
</organism>
<keyword evidence="9" id="KW-0966">Cell projection</keyword>
<evidence type="ECO:0000256" key="4">
    <source>
        <dbReference type="ARBA" id="ARBA00022701"/>
    </source>
</evidence>
<keyword evidence="3" id="KW-0433">Leucine-rich repeat</keyword>
<evidence type="ECO:0000256" key="2">
    <source>
        <dbReference type="ARBA" id="ARBA00022490"/>
    </source>
</evidence>
<dbReference type="InterPro" id="IPR001611">
    <property type="entry name" value="Leu-rich_rpt"/>
</dbReference>